<dbReference type="EMBL" id="JAMOIM010000025">
    <property type="protein sequence ID" value="MCW6511411.1"/>
    <property type="molecule type" value="Genomic_DNA"/>
</dbReference>
<evidence type="ECO:0000313" key="3">
    <source>
        <dbReference type="Proteomes" id="UP001165667"/>
    </source>
</evidence>
<proteinExistence type="predicted"/>
<accession>A0AA41Z1T3</accession>
<dbReference type="Proteomes" id="UP001165667">
    <property type="component" value="Unassembled WGS sequence"/>
</dbReference>
<organism evidence="2 3">
    <name type="scientific">Lichenifustis flavocetrariae</name>
    <dbReference type="NCBI Taxonomy" id="2949735"/>
    <lineage>
        <taxon>Bacteria</taxon>
        <taxon>Pseudomonadati</taxon>
        <taxon>Pseudomonadota</taxon>
        <taxon>Alphaproteobacteria</taxon>
        <taxon>Hyphomicrobiales</taxon>
        <taxon>Lichenihabitantaceae</taxon>
        <taxon>Lichenifustis</taxon>
    </lineage>
</organism>
<evidence type="ECO:0000313" key="2">
    <source>
        <dbReference type="EMBL" id="MCW6511411.1"/>
    </source>
</evidence>
<comment type="caution">
    <text evidence="2">The sequence shown here is derived from an EMBL/GenBank/DDBJ whole genome shotgun (WGS) entry which is preliminary data.</text>
</comment>
<feature type="domain" description="Anti-CBASS protein Acb1-like N-terminal" evidence="1">
    <location>
        <begin position="1"/>
        <end position="98"/>
    </location>
</feature>
<sequence length="105" mass="11155">MVRTFLQVAAGAADIPVTRLLGQSPAGLSSTGNHDTRNYYDIIAAWQEIELRPQLERLDRLLLASAGVAPGALSFSFRPLWQMDAAAQAAVALSKAQATGIYAGL</sequence>
<dbReference type="AlphaFoldDB" id="A0AA41Z1T3"/>
<gene>
    <name evidence="2" type="ORF">M8523_25850</name>
</gene>
<evidence type="ECO:0000259" key="1">
    <source>
        <dbReference type="Pfam" id="PF06381"/>
    </source>
</evidence>
<keyword evidence="3" id="KW-1185">Reference proteome</keyword>
<name>A0AA41Z1T3_9HYPH</name>
<protein>
    <submittedName>
        <fullName evidence="2">DUF1073 domain-containing protein</fullName>
    </submittedName>
</protein>
<dbReference type="InterPro" id="IPR024459">
    <property type="entry name" value="Acb1-like_N"/>
</dbReference>
<reference evidence="2" key="1">
    <citation type="submission" date="2022-05" db="EMBL/GenBank/DDBJ databases">
        <authorList>
            <person name="Pankratov T."/>
        </authorList>
    </citation>
    <scope>NUCLEOTIDE SEQUENCE</scope>
    <source>
        <strain evidence="2">BP6-180914</strain>
    </source>
</reference>
<dbReference type="Pfam" id="PF06381">
    <property type="entry name" value="Phage_portal_3"/>
    <property type="match status" value="1"/>
</dbReference>